<organism evidence="8 9">
    <name type="scientific">Blastocystis sp. subtype 1 (strain ATCC 50177 / NandII)</name>
    <dbReference type="NCBI Taxonomy" id="478820"/>
    <lineage>
        <taxon>Eukaryota</taxon>
        <taxon>Sar</taxon>
        <taxon>Stramenopiles</taxon>
        <taxon>Bigyra</taxon>
        <taxon>Opalozoa</taxon>
        <taxon>Opalinata</taxon>
        <taxon>Blastocystidae</taxon>
        <taxon>Blastocystis</taxon>
    </lineage>
</organism>
<evidence type="ECO:0000256" key="1">
    <source>
        <dbReference type="ARBA" id="ARBA00001936"/>
    </source>
</evidence>
<protein>
    <recommendedName>
        <fullName evidence="6">UTP-monosaccharide-1-phosphate uridylyltransferase</fullName>
        <ecNumber evidence="6">2.7.7.64</ecNumber>
    </recommendedName>
</protein>
<evidence type="ECO:0000313" key="8">
    <source>
        <dbReference type="EMBL" id="OAO14476.1"/>
    </source>
</evidence>
<proteinExistence type="inferred from homology"/>
<evidence type="ECO:0000256" key="3">
    <source>
        <dbReference type="ARBA" id="ARBA00022679"/>
    </source>
</evidence>
<comment type="caution">
    <text evidence="8">The sequence shown here is derived from an EMBL/GenBank/DDBJ whole genome shotgun (WGS) entry which is preliminary data.</text>
</comment>
<dbReference type="PANTHER" id="PTHR11952:SF9">
    <property type="entry name" value="UDP-SUGAR PYROPHOSPHORYLASE"/>
    <property type="match status" value="1"/>
</dbReference>
<comment type="cofactor">
    <cofactor evidence="2">
        <name>Mg(2+)</name>
        <dbReference type="ChEBI" id="CHEBI:18420"/>
    </cofactor>
</comment>
<gene>
    <name evidence="8" type="ORF">AV274_3779</name>
</gene>
<comment type="catalytic activity">
    <reaction evidence="7">
        <text>a monosaccharide 1-phosphate + UTP + H(+) = a UDP-monosaccharide + diphosphate</text>
        <dbReference type="Rhea" id="RHEA:13205"/>
        <dbReference type="ChEBI" id="CHEBI:15378"/>
        <dbReference type="ChEBI" id="CHEBI:33019"/>
        <dbReference type="ChEBI" id="CHEBI:46398"/>
        <dbReference type="ChEBI" id="CHEBI:140358"/>
        <dbReference type="ChEBI" id="CHEBI:140359"/>
        <dbReference type="EC" id="2.7.7.64"/>
    </reaction>
</comment>
<dbReference type="OrthoDB" id="532420at2759"/>
<dbReference type="GO" id="GO:0003977">
    <property type="term" value="F:UDP-N-acetylglucosamine diphosphorylase activity"/>
    <property type="evidence" value="ECO:0007669"/>
    <property type="project" value="TreeGrafter"/>
</dbReference>
<dbReference type="Pfam" id="PF01704">
    <property type="entry name" value="UDPGP"/>
    <property type="match status" value="1"/>
</dbReference>
<name>A0A196SDS5_BLAHN</name>
<comment type="similarity">
    <text evidence="5">Belongs to the USP family.</text>
</comment>
<sequence>MLSIDSLRENLNEEDKLLLERLIACGQEQVIKELNTVESAVEFIHEIRAFDTTYPGGLETYLAKCRDLLKKSSEGVNPFDGWTPSVPPVVDVEFNSELFHELEKEGLEELTHCGFVLVAGGLGERLGYNDIKIGLPIETFTSLPYIGYYIKKILSIQKRSKNPQCRLPLAIMTSENNNERTIAFLKANHYFGMPESQITITMQECIPAVKNMEGEIAIDENGHIIKKPHGHGDVHFCLCRDHVIDKWLEEYDLNHIIFFQDTNTMNFVTMPCVSAVSARRHAHMVSTCVKRRPYEQTGGLCSLRHRNGDEMVCNVEYNQLEDVIRNTTDKRGDVEGKDGYSLFPGNCNCLCMEIHQYQKVCAFSHGIVPEFVNPKYKPGSKTEYIKPTRLESLMQDYPKLLLEASREMPVNRDCLVVTLPRFMAWSPVKNDYARAAALKAKTGFEESPRSGEADVQELFKRQILSLNDCPVCKEEGRRVVIEEDAHVCLWPCTGCTVEEIHGHFGKNVVIRKGSVFIVRCANWFLEDVEIDGCCVLGEEEEGEDVSLTFRHVVIRNKGWKYVPIDVNDERIPIVYRMRGYVVEKSEQCVFSASKPGIYAVEDKTFEGSACIRLGNES</sequence>
<dbReference type="Gene3D" id="2.160.10.30">
    <property type="match status" value="1"/>
</dbReference>
<evidence type="ECO:0000256" key="2">
    <source>
        <dbReference type="ARBA" id="ARBA00001946"/>
    </source>
</evidence>
<dbReference type="AlphaFoldDB" id="A0A196SDS5"/>
<reference evidence="8 9" key="1">
    <citation type="submission" date="2016-05" db="EMBL/GenBank/DDBJ databases">
        <title>Nuclear genome of Blastocystis sp. subtype 1 NandII.</title>
        <authorList>
            <person name="Gentekaki E."/>
            <person name="Curtis B."/>
            <person name="Stairs C."/>
            <person name="Eme L."/>
            <person name="Herman E."/>
            <person name="Klimes V."/>
            <person name="Arias M.C."/>
            <person name="Elias M."/>
            <person name="Hilliou F."/>
            <person name="Klute M."/>
            <person name="Malik S.-B."/>
            <person name="Pightling A."/>
            <person name="Rachubinski R."/>
            <person name="Salas D."/>
            <person name="Schlacht A."/>
            <person name="Suga H."/>
            <person name="Archibald J."/>
            <person name="Ball S.G."/>
            <person name="Clark G."/>
            <person name="Dacks J."/>
            <person name="Van Der Giezen M."/>
            <person name="Tsaousis A."/>
            <person name="Roger A."/>
        </authorList>
    </citation>
    <scope>NUCLEOTIDE SEQUENCE [LARGE SCALE GENOMIC DNA]</scope>
    <source>
        <strain evidence="9">ATCC 50177 / NandII</strain>
    </source>
</reference>
<dbReference type="InterPro" id="IPR029044">
    <property type="entry name" value="Nucleotide-diphossugar_trans"/>
</dbReference>
<evidence type="ECO:0000256" key="7">
    <source>
        <dbReference type="ARBA" id="ARBA00048259"/>
    </source>
</evidence>
<evidence type="ECO:0000256" key="4">
    <source>
        <dbReference type="ARBA" id="ARBA00022695"/>
    </source>
</evidence>
<dbReference type="InterPro" id="IPR002618">
    <property type="entry name" value="UDPGP_fam"/>
</dbReference>
<dbReference type="STRING" id="478820.A0A196SDS5"/>
<dbReference type="GO" id="GO:0051748">
    <property type="term" value="F:UTP-monosaccharide-1-phosphate uridylyltransferase activity"/>
    <property type="evidence" value="ECO:0007669"/>
    <property type="project" value="UniProtKB-EC"/>
</dbReference>
<evidence type="ECO:0000256" key="6">
    <source>
        <dbReference type="ARBA" id="ARBA00039080"/>
    </source>
</evidence>
<dbReference type="EC" id="2.7.7.64" evidence="6"/>
<comment type="cofactor">
    <cofactor evidence="1">
        <name>Mn(2+)</name>
        <dbReference type="ChEBI" id="CHEBI:29035"/>
    </cofactor>
</comment>
<dbReference type="InterPro" id="IPR039741">
    <property type="entry name" value="UDP-sugar_pyrophosphorylase"/>
</dbReference>
<evidence type="ECO:0000313" key="9">
    <source>
        <dbReference type="Proteomes" id="UP000078348"/>
    </source>
</evidence>
<dbReference type="Proteomes" id="UP000078348">
    <property type="component" value="Unassembled WGS sequence"/>
</dbReference>
<dbReference type="Gene3D" id="3.90.550.10">
    <property type="entry name" value="Spore Coat Polysaccharide Biosynthesis Protein SpsA, Chain A"/>
    <property type="match status" value="1"/>
</dbReference>
<accession>A0A196SDS5</accession>
<keyword evidence="3" id="KW-0808">Transferase</keyword>
<keyword evidence="9" id="KW-1185">Reference proteome</keyword>
<dbReference type="SUPFAM" id="SSF53448">
    <property type="entry name" value="Nucleotide-diphospho-sugar transferases"/>
    <property type="match status" value="1"/>
</dbReference>
<dbReference type="PANTHER" id="PTHR11952">
    <property type="entry name" value="UDP- GLUCOSE PYROPHOSPHORYLASE"/>
    <property type="match status" value="1"/>
</dbReference>
<evidence type="ECO:0000256" key="5">
    <source>
        <dbReference type="ARBA" id="ARBA00038047"/>
    </source>
</evidence>
<dbReference type="GO" id="GO:0006048">
    <property type="term" value="P:UDP-N-acetylglucosamine biosynthetic process"/>
    <property type="evidence" value="ECO:0007669"/>
    <property type="project" value="TreeGrafter"/>
</dbReference>
<keyword evidence="4" id="KW-0548">Nucleotidyltransferase</keyword>
<dbReference type="EMBL" id="LXWW01000238">
    <property type="protein sequence ID" value="OAO14476.1"/>
    <property type="molecule type" value="Genomic_DNA"/>
</dbReference>